<keyword evidence="2" id="KW-1185">Reference proteome</keyword>
<accession>A0A8E7FN60</accession>
<sequence length="76" mass="8798">MFGLSEAHFNLVKQAAKNCAREIKDAIDAGKKYDDCAADIISKYHNDKIHLLVTRLRFVWLIGYFNGRMGKLFDYE</sequence>
<evidence type="ECO:0000313" key="2">
    <source>
        <dbReference type="Proteomes" id="UP000678489"/>
    </source>
</evidence>
<reference evidence="1" key="1">
    <citation type="submission" date="2021-03" db="EMBL/GenBank/DDBJ databases">
        <title>Complete genome sequence of Hafnia phage Pocis76.</title>
        <authorList>
            <person name="Dislers A."/>
            <person name="Zrelovs N."/>
            <person name="Kazaks A."/>
        </authorList>
    </citation>
    <scope>NUCLEOTIDE SEQUENCE</scope>
</reference>
<evidence type="ECO:0000313" key="1">
    <source>
        <dbReference type="EMBL" id="QVW27722.1"/>
    </source>
</evidence>
<dbReference type="Proteomes" id="UP000678489">
    <property type="component" value="Segment"/>
</dbReference>
<organism evidence="1 2">
    <name type="scientific">Hafnia phage Pocis76</name>
    <dbReference type="NCBI Taxonomy" id="2831174"/>
    <lineage>
        <taxon>Viruses</taxon>
        <taxon>Duplodnaviria</taxon>
        <taxon>Heunggongvirae</taxon>
        <taxon>Uroviricota</taxon>
        <taxon>Caudoviricetes</taxon>
        <taxon>Drexlerviridae</taxon>
        <taxon>Tempevirinae</taxon>
        <taxon>Pocisvirus</taxon>
        <taxon>Pocisvirus pocis76</taxon>
    </lineage>
</organism>
<dbReference type="EMBL" id="MW689258">
    <property type="protein sequence ID" value="QVW27722.1"/>
    <property type="molecule type" value="Genomic_DNA"/>
</dbReference>
<protein>
    <submittedName>
        <fullName evidence="1">Uncharacterized protein</fullName>
    </submittedName>
</protein>
<proteinExistence type="predicted"/>
<name>A0A8E7FN60_9CAUD</name>